<dbReference type="SUPFAM" id="SSF48403">
    <property type="entry name" value="Ankyrin repeat"/>
    <property type="match status" value="1"/>
</dbReference>
<comment type="caution">
    <text evidence="1">The sequence shown here is derived from an EMBL/GenBank/DDBJ whole genome shotgun (WGS) entry which is preliminary data.</text>
</comment>
<sequence>MEFVSQLCQYINNCKVNKCIIMLCSHLELVQQALIYAVTNNNTQMSIAIFTNFGYTPQDGELTPLMIAARNNNVQLVEQFLCQAGIKDKLGKTALMYAVQAQSYSSIDILKLQENKIFDNYNQTALDHAIEYGFNEVIEHLKA</sequence>
<gene>
    <name evidence="1" type="ORF">HINF_LOCUS68968</name>
</gene>
<dbReference type="GO" id="GO:0016301">
    <property type="term" value="F:kinase activity"/>
    <property type="evidence" value="ECO:0007669"/>
    <property type="project" value="UniProtKB-KW"/>
</dbReference>
<dbReference type="InterPro" id="IPR036770">
    <property type="entry name" value="Ankyrin_rpt-contain_sf"/>
</dbReference>
<keyword evidence="1" id="KW-0808">Transferase</keyword>
<reference evidence="1 2" key="1">
    <citation type="submission" date="2024-07" db="EMBL/GenBank/DDBJ databases">
        <authorList>
            <person name="Akdeniz Z."/>
        </authorList>
    </citation>
    <scope>NUCLEOTIDE SEQUENCE [LARGE SCALE GENOMIC DNA]</scope>
</reference>
<protein>
    <submittedName>
        <fullName evidence="1">Kinase</fullName>
    </submittedName>
</protein>
<organism evidence="1 2">
    <name type="scientific">Hexamita inflata</name>
    <dbReference type="NCBI Taxonomy" id="28002"/>
    <lineage>
        <taxon>Eukaryota</taxon>
        <taxon>Metamonada</taxon>
        <taxon>Diplomonadida</taxon>
        <taxon>Hexamitidae</taxon>
        <taxon>Hexamitinae</taxon>
        <taxon>Hexamita</taxon>
    </lineage>
</organism>
<keyword evidence="2" id="KW-1185">Reference proteome</keyword>
<dbReference type="PANTHER" id="PTHR24184:SF11">
    <property type="entry name" value="ANKYRIN REPEAT AND SOCS BOX CONTAINING 3"/>
    <property type="match status" value="1"/>
</dbReference>
<dbReference type="PANTHER" id="PTHR24184">
    <property type="entry name" value="SI:CH211-189E2.2"/>
    <property type="match status" value="1"/>
</dbReference>
<dbReference type="InterPro" id="IPR002110">
    <property type="entry name" value="Ankyrin_rpt"/>
</dbReference>
<evidence type="ECO:0000313" key="2">
    <source>
        <dbReference type="Proteomes" id="UP001642409"/>
    </source>
</evidence>
<dbReference type="Pfam" id="PF12796">
    <property type="entry name" value="Ank_2"/>
    <property type="match status" value="1"/>
</dbReference>
<accession>A0ABP1M3K7</accession>
<dbReference type="EMBL" id="CAXDID020000496">
    <property type="protein sequence ID" value="CAL6097418.1"/>
    <property type="molecule type" value="Genomic_DNA"/>
</dbReference>
<evidence type="ECO:0000313" key="1">
    <source>
        <dbReference type="EMBL" id="CAL6097418.1"/>
    </source>
</evidence>
<dbReference type="Gene3D" id="1.25.40.20">
    <property type="entry name" value="Ankyrin repeat-containing domain"/>
    <property type="match status" value="1"/>
</dbReference>
<name>A0ABP1M3K7_9EUKA</name>
<keyword evidence="1" id="KW-0418">Kinase</keyword>
<proteinExistence type="predicted"/>
<dbReference type="Proteomes" id="UP001642409">
    <property type="component" value="Unassembled WGS sequence"/>
</dbReference>